<gene>
    <name evidence="1" type="ORF">S01H1_21936</name>
</gene>
<protein>
    <submittedName>
        <fullName evidence="1">Uncharacterized protein</fullName>
    </submittedName>
</protein>
<comment type="caution">
    <text evidence="1">The sequence shown here is derived from an EMBL/GenBank/DDBJ whole genome shotgun (WGS) entry which is preliminary data.</text>
</comment>
<evidence type="ECO:0000313" key="1">
    <source>
        <dbReference type="EMBL" id="GAF98513.1"/>
    </source>
</evidence>
<proteinExistence type="predicted"/>
<reference evidence="1" key="1">
    <citation type="journal article" date="2014" name="Front. Microbiol.">
        <title>High frequency of phylogenetically diverse reductive dehalogenase-homologous genes in deep subseafloor sedimentary metagenomes.</title>
        <authorList>
            <person name="Kawai M."/>
            <person name="Futagami T."/>
            <person name="Toyoda A."/>
            <person name="Takaki Y."/>
            <person name="Nishi S."/>
            <person name="Hori S."/>
            <person name="Arai W."/>
            <person name="Tsubouchi T."/>
            <person name="Morono Y."/>
            <person name="Uchiyama I."/>
            <person name="Ito T."/>
            <person name="Fujiyama A."/>
            <person name="Inagaki F."/>
            <person name="Takami H."/>
        </authorList>
    </citation>
    <scope>NUCLEOTIDE SEQUENCE</scope>
    <source>
        <strain evidence="1">Expedition CK06-06</strain>
    </source>
</reference>
<dbReference type="EMBL" id="BARS01012269">
    <property type="protein sequence ID" value="GAF98513.1"/>
    <property type="molecule type" value="Genomic_DNA"/>
</dbReference>
<dbReference type="AlphaFoldDB" id="X0TY78"/>
<name>X0TY78_9ZZZZ</name>
<organism evidence="1">
    <name type="scientific">marine sediment metagenome</name>
    <dbReference type="NCBI Taxonomy" id="412755"/>
    <lineage>
        <taxon>unclassified sequences</taxon>
        <taxon>metagenomes</taxon>
        <taxon>ecological metagenomes</taxon>
    </lineage>
</organism>
<accession>X0TY78</accession>
<sequence length="55" mass="5516">MYIVNGHLLLNLIVCHLIKDPGATGLVVVVGAGEGETISAVGTAEGSTPTSHSES</sequence>